<comment type="subcellular location">
    <subcellularLocation>
        <location evidence="1">Nucleus</location>
    </subcellularLocation>
</comment>
<evidence type="ECO:0000259" key="7">
    <source>
        <dbReference type="Pfam" id="PF22770"/>
    </source>
</evidence>
<feature type="domain" description="Pop1 N-terminal" evidence="5">
    <location>
        <begin position="116"/>
        <end position="318"/>
    </location>
</feature>
<keyword evidence="3" id="KW-0539">Nucleus</keyword>
<dbReference type="InterPro" id="IPR012590">
    <property type="entry name" value="POPLD_dom"/>
</dbReference>
<dbReference type="GO" id="GO:0005655">
    <property type="term" value="C:nucleolar ribonuclease P complex"/>
    <property type="evidence" value="ECO:0007669"/>
    <property type="project" value="InterPro"/>
</dbReference>
<reference evidence="9" key="1">
    <citation type="journal article" date="2020" name="Stud. Mycol.">
        <title>101 Dothideomycetes genomes: A test case for predicting lifestyles and emergence of pathogens.</title>
        <authorList>
            <person name="Haridas S."/>
            <person name="Albert R."/>
            <person name="Binder M."/>
            <person name="Bloem J."/>
            <person name="LaButti K."/>
            <person name="Salamov A."/>
            <person name="Andreopoulos B."/>
            <person name="Baker S."/>
            <person name="Barry K."/>
            <person name="Bills G."/>
            <person name="Bluhm B."/>
            <person name="Cannon C."/>
            <person name="Castanera R."/>
            <person name="Culley D."/>
            <person name="Daum C."/>
            <person name="Ezra D."/>
            <person name="Gonzalez J."/>
            <person name="Henrissat B."/>
            <person name="Kuo A."/>
            <person name="Liang C."/>
            <person name="Lipzen A."/>
            <person name="Lutzoni F."/>
            <person name="Magnuson J."/>
            <person name="Mondo S."/>
            <person name="Nolan M."/>
            <person name="Ohm R."/>
            <person name="Pangilinan J."/>
            <person name="Park H.-J."/>
            <person name="Ramirez L."/>
            <person name="Alfaro M."/>
            <person name="Sun H."/>
            <person name="Tritt A."/>
            <person name="Yoshinaga Y."/>
            <person name="Zwiers L.-H."/>
            <person name="Turgeon B."/>
            <person name="Goodwin S."/>
            <person name="Spatafora J."/>
            <person name="Crous P."/>
            <person name="Grigoriev I."/>
        </authorList>
    </citation>
    <scope>NUCLEOTIDE SEQUENCE [LARGE SCALE GENOMIC DNA]</scope>
    <source>
        <strain evidence="9">CECT 20119</strain>
    </source>
</reference>
<dbReference type="GO" id="GO:0000172">
    <property type="term" value="C:ribonuclease MRP complex"/>
    <property type="evidence" value="ECO:0007669"/>
    <property type="project" value="InterPro"/>
</dbReference>
<dbReference type="Pfam" id="PF06978">
    <property type="entry name" value="POP1_N"/>
    <property type="match status" value="1"/>
</dbReference>
<feature type="compositionally biased region" description="Basic residues" evidence="4">
    <location>
        <begin position="162"/>
        <end position="171"/>
    </location>
</feature>
<evidence type="ECO:0000259" key="5">
    <source>
        <dbReference type="Pfam" id="PF06978"/>
    </source>
</evidence>
<evidence type="ECO:0000313" key="9">
    <source>
        <dbReference type="Proteomes" id="UP000799538"/>
    </source>
</evidence>
<feature type="domain" description="POPLD" evidence="6">
    <location>
        <begin position="593"/>
        <end position="698"/>
    </location>
</feature>
<dbReference type="InterPro" id="IPR009723">
    <property type="entry name" value="Pop1_N"/>
</dbReference>
<dbReference type="PANTHER" id="PTHR22731:SF3">
    <property type="entry name" value="RIBONUCLEASES P_MRP PROTEIN SUBUNIT POP1"/>
    <property type="match status" value="1"/>
</dbReference>
<dbReference type="EMBL" id="ML992501">
    <property type="protein sequence ID" value="KAF2227197.1"/>
    <property type="molecule type" value="Genomic_DNA"/>
</dbReference>
<feature type="region of interest" description="Disordered" evidence="4">
    <location>
        <begin position="161"/>
        <end position="236"/>
    </location>
</feature>
<dbReference type="InterPro" id="IPR055079">
    <property type="entry name" value="POP1_C"/>
</dbReference>
<dbReference type="OrthoDB" id="442863at2759"/>
<accession>A0A6A6GNF7</accession>
<keyword evidence="9" id="KW-1185">Reference proteome</keyword>
<feature type="compositionally biased region" description="Low complexity" evidence="4">
    <location>
        <begin position="48"/>
        <end position="83"/>
    </location>
</feature>
<evidence type="ECO:0000256" key="2">
    <source>
        <dbReference type="ARBA" id="ARBA00022694"/>
    </source>
</evidence>
<feature type="compositionally biased region" description="Basic and acidic residues" evidence="4">
    <location>
        <begin position="193"/>
        <end position="203"/>
    </location>
</feature>
<feature type="region of interest" description="Disordered" evidence="4">
    <location>
        <begin position="552"/>
        <end position="571"/>
    </location>
</feature>
<feature type="compositionally biased region" description="Basic and acidic residues" evidence="4">
    <location>
        <begin position="214"/>
        <end position="236"/>
    </location>
</feature>
<evidence type="ECO:0000256" key="4">
    <source>
        <dbReference type="SAM" id="MobiDB-lite"/>
    </source>
</evidence>
<evidence type="ECO:0000313" key="8">
    <source>
        <dbReference type="EMBL" id="KAF2227197.1"/>
    </source>
</evidence>
<feature type="domain" description="POP1 C-terminal" evidence="7">
    <location>
        <begin position="768"/>
        <end position="934"/>
    </location>
</feature>
<evidence type="ECO:0000259" key="6">
    <source>
        <dbReference type="Pfam" id="PF08170"/>
    </source>
</evidence>
<dbReference type="InterPro" id="IPR039182">
    <property type="entry name" value="Pop1"/>
</dbReference>
<feature type="region of interest" description="Disordered" evidence="4">
    <location>
        <begin position="1"/>
        <end position="111"/>
    </location>
</feature>
<dbReference type="GO" id="GO:0001682">
    <property type="term" value="P:tRNA 5'-leader removal"/>
    <property type="evidence" value="ECO:0007669"/>
    <property type="project" value="InterPro"/>
</dbReference>
<proteinExistence type="predicted"/>
<organism evidence="8 9">
    <name type="scientific">Elsinoe ampelina</name>
    <dbReference type="NCBI Taxonomy" id="302913"/>
    <lineage>
        <taxon>Eukaryota</taxon>
        <taxon>Fungi</taxon>
        <taxon>Dikarya</taxon>
        <taxon>Ascomycota</taxon>
        <taxon>Pezizomycotina</taxon>
        <taxon>Dothideomycetes</taxon>
        <taxon>Dothideomycetidae</taxon>
        <taxon>Myriangiales</taxon>
        <taxon>Elsinoaceae</taxon>
        <taxon>Elsinoe</taxon>
    </lineage>
</organism>
<sequence length="934" mass="103578">MAGQGKPPNPPQQAGQKRKSDSSSSDLSSKRHKSGPDATSKGKQNGASSRPGSTSKPGSGSGTKLTGSKPSGPKASSQSASSSRQRRTQSRRDARSLATQTTSSAFSNGALDVARFVKAREFEIRALQEGLARSKKARMERAFQSVPKEMRRRAGAWDVRRLPKGKARREKAKREVREDNTPTGRDRRKKKSREAWVRGETVRRLQNLGRGRRERQEREKQEKGGTKTRDARTRKDALREHGPVKSRFRKRQVNKTWLPTHLYHAKRAHMSSPLQPVWRFALPMTPTAKAYRPTHRAVSERGAVAWDVSYVSTVALEGTEGSLLGLLKGLGVDDSQLVGKKSQLWRDGRRSWQGWVYARDSSLQKPIAPITVLWRTMSEEERKIQEEVHEDSPKRPKRKLLLRVHPSAFHELWEEVIRLRRVQKPEVKAEDLRFDIGSIEITGPASTEALQAALWPISGPFDSAVDPACTLWQDLRGLDNPASLPANSMLSLKISDPRLHHPPQTVASSTTQAALLQTTCNFDNKMSPSPQPIFDSRTRRAAIATMQSQKAINSRNALSKPGSYPEPQSNDPSIPVLLYTSTASASASQKTASWTVLLPWKAIPAVWQSIMYYPVSTGGQVRFGGLREQRQLAFERCEAWFPGDYPGTEAGDVWEEREEAERKKTWEGRPRGRRVEYEGLELGNGEVGEKGKGWSCDWGYVLNGGKQPEGSDTKKAAKPWHCSPVLARALLKPKPATDETEQAVPAINTSQGTFAKAVESAEANVSTALTTVRISYLGRGTPKPAARIYRLPSDPKLRMEWLKLLADLTSKKKKAFMPPPNRLLPRPEAGGSEQADIKSLARQLLGLDEGEDGKDHPPVPRGEDLIGFVTSGGFNLREGKGTAVGSVGLERLREGRTMVEGWEGTGKEKESWRGVCVVRNSGEVVGRLARWEIV</sequence>
<dbReference type="Pfam" id="PF22770">
    <property type="entry name" value="POP1_C"/>
    <property type="match status" value="1"/>
</dbReference>
<dbReference type="Pfam" id="PF08170">
    <property type="entry name" value="POPLD"/>
    <property type="match status" value="1"/>
</dbReference>
<feature type="region of interest" description="Disordered" evidence="4">
    <location>
        <begin position="815"/>
        <end position="835"/>
    </location>
</feature>
<evidence type="ECO:0000256" key="3">
    <source>
        <dbReference type="ARBA" id="ARBA00023242"/>
    </source>
</evidence>
<name>A0A6A6GNF7_9PEZI</name>
<feature type="compositionally biased region" description="Polar residues" evidence="4">
    <location>
        <begin position="97"/>
        <end position="107"/>
    </location>
</feature>
<keyword evidence="2" id="KW-0819">tRNA processing</keyword>
<dbReference type="Proteomes" id="UP000799538">
    <property type="component" value="Unassembled WGS sequence"/>
</dbReference>
<evidence type="ECO:0000256" key="1">
    <source>
        <dbReference type="ARBA" id="ARBA00004123"/>
    </source>
</evidence>
<dbReference type="AlphaFoldDB" id="A0A6A6GNF7"/>
<gene>
    <name evidence="8" type="ORF">BDZ85DRAFT_227474</name>
</gene>
<protein>
    <submittedName>
        <fullName evidence="8">Ribonucleases P/MRP protein subunit POP1-domain-containing protein</fullName>
    </submittedName>
</protein>
<dbReference type="PANTHER" id="PTHR22731">
    <property type="entry name" value="RIBONUCLEASES P/MRP PROTEIN SUBUNIT POP1"/>
    <property type="match status" value="1"/>
</dbReference>